<protein>
    <submittedName>
        <fullName evidence="2">Uncharacterized protein</fullName>
    </submittedName>
</protein>
<evidence type="ECO:0000256" key="1">
    <source>
        <dbReference type="SAM" id="Phobius"/>
    </source>
</evidence>
<feature type="transmembrane region" description="Helical" evidence="1">
    <location>
        <begin position="101"/>
        <end position="119"/>
    </location>
</feature>
<name>A0A0L6UUM0_9BASI</name>
<comment type="caution">
    <text evidence="2">The sequence shown here is derived from an EMBL/GenBank/DDBJ whole genome shotgun (WGS) entry which is preliminary data.</text>
</comment>
<dbReference type="AlphaFoldDB" id="A0A0L6UUM0"/>
<feature type="transmembrane region" description="Helical" evidence="1">
    <location>
        <begin position="126"/>
        <end position="148"/>
    </location>
</feature>
<keyword evidence="3" id="KW-1185">Reference proteome</keyword>
<keyword evidence="1" id="KW-1133">Transmembrane helix</keyword>
<feature type="transmembrane region" description="Helical" evidence="1">
    <location>
        <begin position="168"/>
        <end position="188"/>
    </location>
</feature>
<feature type="transmembrane region" description="Helical" evidence="1">
    <location>
        <begin position="195"/>
        <end position="214"/>
    </location>
</feature>
<organism evidence="2 3">
    <name type="scientific">Puccinia sorghi</name>
    <dbReference type="NCBI Taxonomy" id="27349"/>
    <lineage>
        <taxon>Eukaryota</taxon>
        <taxon>Fungi</taxon>
        <taxon>Dikarya</taxon>
        <taxon>Basidiomycota</taxon>
        <taxon>Pucciniomycotina</taxon>
        <taxon>Pucciniomycetes</taxon>
        <taxon>Pucciniales</taxon>
        <taxon>Pucciniaceae</taxon>
        <taxon>Puccinia</taxon>
    </lineage>
</organism>
<accession>A0A0L6UUM0</accession>
<evidence type="ECO:0000313" key="2">
    <source>
        <dbReference type="EMBL" id="KNZ52236.1"/>
    </source>
</evidence>
<feature type="transmembrane region" description="Helical" evidence="1">
    <location>
        <begin position="220"/>
        <end position="237"/>
    </location>
</feature>
<reference evidence="2 3" key="1">
    <citation type="submission" date="2015-08" db="EMBL/GenBank/DDBJ databases">
        <title>Next Generation Sequencing and Analysis of the Genome of Puccinia sorghi L Schw, the Causal Agent of Maize Common Rust.</title>
        <authorList>
            <person name="Rochi L."/>
            <person name="Burguener G."/>
            <person name="Darino M."/>
            <person name="Turjanski A."/>
            <person name="Kreff E."/>
            <person name="Dieguez M.J."/>
            <person name="Sacco F."/>
        </authorList>
    </citation>
    <scope>NUCLEOTIDE SEQUENCE [LARGE SCALE GENOMIC DNA]</scope>
    <source>
        <strain evidence="2 3">RO10H11247</strain>
    </source>
</reference>
<keyword evidence="1" id="KW-0812">Transmembrane</keyword>
<evidence type="ECO:0000313" key="3">
    <source>
        <dbReference type="Proteomes" id="UP000037035"/>
    </source>
</evidence>
<proteinExistence type="predicted"/>
<dbReference type="VEuPathDB" id="FungiDB:VP01_3640g3"/>
<keyword evidence="1" id="KW-0472">Membrane</keyword>
<sequence>MHSDIVFFLSTSESSLMDHPIKQCVPSAHPSSACSSYSATLLPSHNHQKQPQDRMLKASHIDLVIFSEYVACPAAHPIQSGFFFFFPFFSLVGSSNGKRMAVFFFFRFFFFFFFFFFSYGKKCGCIQWLIIIKNSPFVFWKSIVGVGLESRLQVVMKALLFWDLHKQAMSVMVVISAQPLLYSPSILLQSKLNCIVQLCVILSTTLSRILLLLLRIQHAAYWWYYAVIPCCFVLRGVEGFRGEGLLNFSFYKRRGFNTQTSPPPPFQSSATHWKSHHWSGWVAEPICSTKIGATSQISSNADYSFIDFFGVQIETNLMIIIFFILQFLGNKVWPIEFFPHPFNSFEKNGLIYLRLNAINPLFLGPEIKVNHWVLNYSKCGNKIQNEPNALLCNQKKKKTFRKPGESKNSHQMFFHLSPKKISEKIIQILRNLQTLLQHPVGCRTKKGGLRFEPPCFLIIPLCTYILTPNLKKIYT</sequence>
<feature type="transmembrane region" description="Helical" evidence="1">
    <location>
        <begin position="63"/>
        <end position="89"/>
    </location>
</feature>
<gene>
    <name evidence="2" type="ORF">VP01_3640g3</name>
</gene>
<dbReference type="Proteomes" id="UP000037035">
    <property type="component" value="Unassembled WGS sequence"/>
</dbReference>
<dbReference type="EMBL" id="LAVV01008658">
    <property type="protein sequence ID" value="KNZ52236.1"/>
    <property type="molecule type" value="Genomic_DNA"/>
</dbReference>